<reference evidence="1 2" key="1">
    <citation type="journal article" date="2016" name="Nat. Commun.">
        <title>Thousands of microbial genomes shed light on interconnected biogeochemical processes in an aquifer system.</title>
        <authorList>
            <person name="Anantharaman K."/>
            <person name="Brown C.T."/>
            <person name="Hug L.A."/>
            <person name="Sharon I."/>
            <person name="Castelle C.J."/>
            <person name="Probst A.J."/>
            <person name="Thomas B.C."/>
            <person name="Singh A."/>
            <person name="Wilkins M.J."/>
            <person name="Karaoz U."/>
            <person name="Brodie E.L."/>
            <person name="Williams K.H."/>
            <person name="Hubbard S.S."/>
            <person name="Banfield J.F."/>
        </authorList>
    </citation>
    <scope>NUCLEOTIDE SEQUENCE [LARGE SCALE GENOMIC DNA]</scope>
</reference>
<dbReference type="AlphaFoldDB" id="A0A1F4SY01"/>
<dbReference type="EMBL" id="MEUB01000002">
    <property type="protein sequence ID" value="OGC25294.1"/>
    <property type="molecule type" value="Genomic_DNA"/>
</dbReference>
<accession>A0A1F4SY01</accession>
<proteinExistence type="predicted"/>
<dbReference type="STRING" id="1802579.A2310_08920"/>
<sequence>MMGQLCFSRDPNIPVYVSRQTQVAGQIGIEDLHKCKHPKGFDTALIVPVSVISPIVSPYLSAADIMAGSDKNLYFELAFFQLCSHVVLASFLGFQSQSGQIYPIEGIPFFKDLDPAAMEEASAFLGDEITSAKRDNIIRDNIIAVPVCENILNKQGNWERTNLGGFALTLKIVRQLGWIRSNHKDFSYPTREFLAHLYYSQFIDAILRAETFRFSRFNIPNLILTFSALRAKQETKELYLALSPEEKTLFLK</sequence>
<evidence type="ECO:0000313" key="1">
    <source>
        <dbReference type="EMBL" id="OGC25294.1"/>
    </source>
</evidence>
<name>A0A1F4SY01_UNCSA</name>
<comment type="caution">
    <text evidence="1">The sequence shown here is derived from an EMBL/GenBank/DDBJ whole genome shotgun (WGS) entry which is preliminary data.</text>
</comment>
<evidence type="ECO:0000313" key="2">
    <source>
        <dbReference type="Proteomes" id="UP000178417"/>
    </source>
</evidence>
<gene>
    <name evidence="1" type="ORF">A2310_08920</name>
</gene>
<dbReference type="Proteomes" id="UP000178417">
    <property type="component" value="Unassembled WGS sequence"/>
</dbReference>
<organism evidence="1 2">
    <name type="scientific">candidate division WOR-1 bacterium RIFOXYB2_FULL_37_13</name>
    <dbReference type="NCBI Taxonomy" id="1802579"/>
    <lineage>
        <taxon>Bacteria</taxon>
        <taxon>Bacillati</taxon>
        <taxon>Saganbacteria</taxon>
    </lineage>
</organism>
<protein>
    <submittedName>
        <fullName evidence="1">Uncharacterized protein</fullName>
    </submittedName>
</protein>